<dbReference type="Proteomes" id="UP000188342">
    <property type="component" value="Unassembled WGS sequence"/>
</dbReference>
<dbReference type="AlphaFoldDB" id="A0A1R4KDV7"/>
<keyword evidence="6" id="KW-1185">Reference proteome</keyword>
<dbReference type="InterPro" id="IPR002123">
    <property type="entry name" value="Plipid/glycerol_acylTrfase"/>
</dbReference>
<dbReference type="SMART" id="SM00563">
    <property type="entry name" value="PlsC"/>
    <property type="match status" value="1"/>
</dbReference>
<feature type="compositionally biased region" description="Polar residues" evidence="3">
    <location>
        <begin position="250"/>
        <end position="266"/>
    </location>
</feature>
<dbReference type="GO" id="GO:0003841">
    <property type="term" value="F:1-acylglycerol-3-phosphate O-acyltransferase activity"/>
    <property type="evidence" value="ECO:0007669"/>
    <property type="project" value="UniProtKB-EC"/>
</dbReference>
<name>A0A1R4KDV7_9ACTN</name>
<dbReference type="Pfam" id="PF01553">
    <property type="entry name" value="Acyltransferase"/>
    <property type="match status" value="1"/>
</dbReference>
<dbReference type="RefSeq" id="WP_094765655.1">
    <property type="nucleotide sequence ID" value="NZ_FUKQ01000047.1"/>
</dbReference>
<keyword evidence="2 5" id="KW-0012">Acyltransferase</keyword>
<sequence length="266" mass="29034">MFDRVKFPGGERARYRSKPMAATRSSAQLLLLKPAIWRLLDVHVIGQENLDDLDGAFIAVANHSSHFDAPLIIGSLPRRLSQFLSAGAAADYFFDAWWKAAPTALFFNAFPVDRKGTRGRKGLAGNLLSDGVPLMLFPEGTRSRTGAMAPFKPGAAALCISRNVPAVPIALVGAYAAWPSTQKTLPLNRPTVHVVIGAPMHPHPGEIAHQFNERMRRQVLELHDSTARAYGMKTLAEYAHTAALEKAKTQAPQDSTPQPPTIQEKQ</sequence>
<organism evidence="5 6">
    <name type="scientific">Luteococcus japonicus LSP_Lj1</name>
    <dbReference type="NCBI Taxonomy" id="1255658"/>
    <lineage>
        <taxon>Bacteria</taxon>
        <taxon>Bacillati</taxon>
        <taxon>Actinomycetota</taxon>
        <taxon>Actinomycetes</taxon>
        <taxon>Propionibacteriales</taxon>
        <taxon>Propionibacteriaceae</taxon>
        <taxon>Luteococcus</taxon>
    </lineage>
</organism>
<evidence type="ECO:0000313" key="5">
    <source>
        <dbReference type="EMBL" id="SJN42418.1"/>
    </source>
</evidence>
<dbReference type="OrthoDB" id="9808424at2"/>
<dbReference type="SUPFAM" id="SSF69593">
    <property type="entry name" value="Glycerol-3-phosphate (1)-acyltransferase"/>
    <property type="match status" value="1"/>
</dbReference>
<protein>
    <submittedName>
        <fullName evidence="5">1-acyl-sn-glycerol-3-phosphate acyltransferase</fullName>
        <ecNumber evidence="5">2.3.1.51</ecNumber>
    </submittedName>
</protein>
<evidence type="ECO:0000256" key="1">
    <source>
        <dbReference type="ARBA" id="ARBA00022679"/>
    </source>
</evidence>
<gene>
    <name evidence="5" type="ORF">FM114_13550</name>
</gene>
<keyword evidence="1 5" id="KW-0808">Transferase</keyword>
<proteinExistence type="predicted"/>
<accession>A0A1R4KDV7</accession>
<dbReference type="EMBL" id="FUKQ01000047">
    <property type="protein sequence ID" value="SJN42418.1"/>
    <property type="molecule type" value="Genomic_DNA"/>
</dbReference>
<evidence type="ECO:0000256" key="2">
    <source>
        <dbReference type="ARBA" id="ARBA00023315"/>
    </source>
</evidence>
<dbReference type="EC" id="2.3.1.51" evidence="5"/>
<dbReference type="PANTHER" id="PTHR10434:SF11">
    <property type="entry name" value="1-ACYL-SN-GLYCEROL-3-PHOSPHATE ACYLTRANSFERASE"/>
    <property type="match status" value="1"/>
</dbReference>
<reference evidence="5 6" key="1">
    <citation type="submission" date="2017-02" db="EMBL/GenBank/DDBJ databases">
        <authorList>
            <person name="Peterson S.W."/>
        </authorList>
    </citation>
    <scope>NUCLEOTIDE SEQUENCE [LARGE SCALE GENOMIC DNA]</scope>
    <source>
        <strain evidence="5 6">LSP_Lj1</strain>
    </source>
</reference>
<dbReference type="CDD" id="cd07989">
    <property type="entry name" value="LPLAT_AGPAT-like"/>
    <property type="match status" value="1"/>
</dbReference>
<feature type="region of interest" description="Disordered" evidence="3">
    <location>
        <begin position="245"/>
        <end position="266"/>
    </location>
</feature>
<dbReference type="GO" id="GO:0006654">
    <property type="term" value="P:phosphatidic acid biosynthetic process"/>
    <property type="evidence" value="ECO:0007669"/>
    <property type="project" value="TreeGrafter"/>
</dbReference>
<dbReference type="PANTHER" id="PTHR10434">
    <property type="entry name" value="1-ACYL-SN-GLYCEROL-3-PHOSPHATE ACYLTRANSFERASE"/>
    <property type="match status" value="1"/>
</dbReference>
<evidence type="ECO:0000256" key="3">
    <source>
        <dbReference type="SAM" id="MobiDB-lite"/>
    </source>
</evidence>
<evidence type="ECO:0000259" key="4">
    <source>
        <dbReference type="SMART" id="SM00563"/>
    </source>
</evidence>
<dbReference type="STRING" id="1255658.FM114_13550"/>
<feature type="domain" description="Phospholipid/glycerol acyltransferase" evidence="4">
    <location>
        <begin position="57"/>
        <end position="174"/>
    </location>
</feature>
<evidence type="ECO:0000313" key="6">
    <source>
        <dbReference type="Proteomes" id="UP000188342"/>
    </source>
</evidence>